<comment type="caution">
    <text evidence="3">The sequence shown here is derived from an EMBL/GenBank/DDBJ whole genome shotgun (WGS) entry which is preliminary data.</text>
</comment>
<sequence length="255" mass="27911">DGGEVTEPGEGIDKRRTHDGSESLNDALPPTGSHRMAWGTDPMKSANPGQSCLHELFEVQVERTPDAVAVVAGDEHVTYRALNARTNQLAHHLRELGVGSEVHVGLCVERSAELVVGILGILKAGGAYVPLDPAYPSHRLEYMLKASRVPAVVTQSRWAERLSGADARLVSLDAEADRLAEHASENPAKNTLAGNLAYVMFTSGSTGEPRGVTITHGNVVRLFDASRHWFRFDQRDVWTLFHSCSFDFSVWEMWG</sequence>
<dbReference type="Pfam" id="PF00501">
    <property type="entry name" value="AMP-binding"/>
    <property type="match status" value="1"/>
</dbReference>
<dbReference type="SUPFAM" id="SSF56801">
    <property type="entry name" value="Acetyl-CoA synthetase-like"/>
    <property type="match status" value="1"/>
</dbReference>
<dbReference type="GO" id="GO:0043041">
    <property type="term" value="P:amino acid activation for nonribosomal peptide biosynthetic process"/>
    <property type="evidence" value="ECO:0007669"/>
    <property type="project" value="TreeGrafter"/>
</dbReference>
<reference evidence="3" key="1">
    <citation type="journal article" date="2014" name="Front. Microbiol.">
        <title>High frequency of phylogenetically diverse reductive dehalogenase-homologous genes in deep subseafloor sedimentary metagenomes.</title>
        <authorList>
            <person name="Kawai M."/>
            <person name="Futagami T."/>
            <person name="Toyoda A."/>
            <person name="Takaki Y."/>
            <person name="Nishi S."/>
            <person name="Hori S."/>
            <person name="Arai W."/>
            <person name="Tsubouchi T."/>
            <person name="Morono Y."/>
            <person name="Uchiyama I."/>
            <person name="Ito T."/>
            <person name="Fujiyama A."/>
            <person name="Inagaki F."/>
            <person name="Takami H."/>
        </authorList>
    </citation>
    <scope>NUCLEOTIDE SEQUENCE</scope>
    <source>
        <strain evidence="3">Expedition CK06-06</strain>
    </source>
</reference>
<dbReference type="PROSITE" id="PS00455">
    <property type="entry name" value="AMP_BINDING"/>
    <property type="match status" value="1"/>
</dbReference>
<dbReference type="PANTHER" id="PTHR45527">
    <property type="entry name" value="NONRIBOSOMAL PEPTIDE SYNTHETASE"/>
    <property type="match status" value="1"/>
</dbReference>
<name>X0TDF5_9ZZZZ</name>
<protein>
    <recommendedName>
        <fullName evidence="2">AMP-dependent synthetase/ligase domain-containing protein</fullName>
    </recommendedName>
</protein>
<accession>X0TDF5</accession>
<evidence type="ECO:0000259" key="2">
    <source>
        <dbReference type="Pfam" id="PF00501"/>
    </source>
</evidence>
<dbReference type="Gene3D" id="3.40.50.980">
    <property type="match status" value="2"/>
</dbReference>
<feature type="domain" description="AMP-dependent synthetase/ligase" evidence="2">
    <location>
        <begin position="57"/>
        <end position="255"/>
    </location>
</feature>
<dbReference type="InterPro" id="IPR000873">
    <property type="entry name" value="AMP-dep_synth/lig_dom"/>
</dbReference>
<feature type="region of interest" description="Disordered" evidence="1">
    <location>
        <begin position="1"/>
        <end position="45"/>
    </location>
</feature>
<dbReference type="GO" id="GO:0005829">
    <property type="term" value="C:cytosol"/>
    <property type="evidence" value="ECO:0007669"/>
    <property type="project" value="TreeGrafter"/>
</dbReference>
<gene>
    <name evidence="3" type="ORF">S01H1_03060</name>
</gene>
<proteinExistence type="predicted"/>
<feature type="non-terminal residue" evidence="3">
    <location>
        <position position="255"/>
    </location>
</feature>
<dbReference type="GO" id="GO:0044550">
    <property type="term" value="P:secondary metabolite biosynthetic process"/>
    <property type="evidence" value="ECO:0007669"/>
    <property type="project" value="TreeGrafter"/>
</dbReference>
<feature type="non-terminal residue" evidence="3">
    <location>
        <position position="1"/>
    </location>
</feature>
<dbReference type="AlphaFoldDB" id="X0TDF5"/>
<dbReference type="PANTHER" id="PTHR45527:SF14">
    <property type="entry name" value="PLIPASTATIN SYNTHASE SUBUNIT B"/>
    <property type="match status" value="1"/>
</dbReference>
<feature type="compositionally biased region" description="Basic and acidic residues" evidence="1">
    <location>
        <begin position="11"/>
        <end position="21"/>
    </location>
</feature>
<dbReference type="EMBL" id="BARS01001610">
    <property type="protein sequence ID" value="GAF74080.1"/>
    <property type="molecule type" value="Genomic_DNA"/>
</dbReference>
<dbReference type="InterPro" id="IPR020845">
    <property type="entry name" value="AMP-binding_CS"/>
</dbReference>
<dbReference type="GO" id="GO:0031177">
    <property type="term" value="F:phosphopantetheine binding"/>
    <property type="evidence" value="ECO:0007669"/>
    <property type="project" value="TreeGrafter"/>
</dbReference>
<evidence type="ECO:0000313" key="3">
    <source>
        <dbReference type="EMBL" id="GAF74080.1"/>
    </source>
</evidence>
<organism evidence="3">
    <name type="scientific">marine sediment metagenome</name>
    <dbReference type="NCBI Taxonomy" id="412755"/>
    <lineage>
        <taxon>unclassified sequences</taxon>
        <taxon>metagenomes</taxon>
        <taxon>ecological metagenomes</taxon>
    </lineage>
</organism>
<evidence type="ECO:0000256" key="1">
    <source>
        <dbReference type="SAM" id="MobiDB-lite"/>
    </source>
</evidence>